<protein>
    <submittedName>
        <fullName evidence="1">Uncharacterized protein</fullName>
    </submittedName>
</protein>
<dbReference type="InterPro" id="IPR045751">
    <property type="entry name" value="DUF6179"/>
</dbReference>
<dbReference type="RefSeq" id="WP_142544458.1">
    <property type="nucleotide sequence ID" value="NZ_SADY01000004.1"/>
</dbReference>
<dbReference type="EMBL" id="SADY01000004">
    <property type="protein sequence ID" value="TQR44325.1"/>
    <property type="molecule type" value="Genomic_DNA"/>
</dbReference>
<organism evidence="1 2">
    <name type="scientific">Paenibacillus popilliae</name>
    <name type="common">Bacillus popilliae</name>
    <dbReference type="NCBI Taxonomy" id="78057"/>
    <lineage>
        <taxon>Bacteria</taxon>
        <taxon>Bacillati</taxon>
        <taxon>Bacillota</taxon>
        <taxon>Bacilli</taxon>
        <taxon>Bacillales</taxon>
        <taxon>Paenibacillaceae</taxon>
        <taxon>Paenibacillus</taxon>
    </lineage>
</organism>
<evidence type="ECO:0000313" key="1">
    <source>
        <dbReference type="EMBL" id="TQR44325.1"/>
    </source>
</evidence>
<evidence type="ECO:0000313" key="2">
    <source>
        <dbReference type="Proteomes" id="UP000316208"/>
    </source>
</evidence>
<name>A0ABY3AR50_PAEPP</name>
<dbReference type="Proteomes" id="UP000316208">
    <property type="component" value="Unassembled WGS sequence"/>
</dbReference>
<proteinExistence type="predicted"/>
<accession>A0ABY3AR50</accession>
<comment type="caution">
    <text evidence="1">The sequence shown here is derived from an EMBL/GenBank/DDBJ whole genome shotgun (WGS) entry which is preliminary data.</text>
</comment>
<reference evidence="1 2" key="1">
    <citation type="submission" date="2018-03" db="EMBL/GenBank/DDBJ databases">
        <title>Aerobic endospore-forming bacteria genome sequencing and assembly.</title>
        <authorList>
            <person name="Cavalcante D.A."/>
            <person name="Driks A."/>
            <person name="Putonti C."/>
            <person name="De-Souza M.T."/>
        </authorList>
    </citation>
    <scope>NUCLEOTIDE SEQUENCE [LARGE SCALE GENOMIC DNA]</scope>
    <source>
        <strain evidence="1 2">SDF0028</strain>
    </source>
</reference>
<gene>
    <name evidence="1" type="ORF">C7Y44_14360</name>
</gene>
<sequence length="479" mass="55392">MGTGHFIDDQLPDKRGRIHLTKLKVDQYTVSLLNEGIRSGLMSVQEISNIQNKLMLVLQNLIWRYTQGDSSSVTTETAERILASMMYAVDAYVKSLDSPEKALVYLHTTNMESIYEKGVGLVHACFEETKQMYDKLKRNKLDVPVDAYNLTIDESLPIFFKKYGIIFDANNTMASIDYPLAIDDMRLQGVYYMRQYIHHLSIESSFCRLFKHEEFLGTLINFGRTCRLDYRIELFNIFELVLYNAVFSNLSGGEPGELTISVYQFEQLARTFTQADSEQVDLMIRQAMDRIRHDLHIADPEMSAYMEHCRDPLVQRIVHAAHSNSLHAVIITQQEEGIRPVEFSFHPEDRMSDIELLKMLDEVNRFNDKEHKALLIRSRLTSLHDYLDVFESGSLYGDEYESLFALFGDMELAILAKLVLYEELRDANTDIASIVLDSSGHEEEWKSCYIQYMQGVGSDHLQVIDELIHRIDYDDIKFT</sequence>
<keyword evidence="2" id="KW-1185">Reference proteome</keyword>
<dbReference type="Pfam" id="PF19677">
    <property type="entry name" value="DUF6179"/>
    <property type="match status" value="1"/>
</dbReference>